<comment type="similarity">
    <text evidence="10">Belongs to the glycosyl hydrolase 3 family. NagZ subfamily.</text>
</comment>
<name>A0ABY6MY41_9ALTE</name>
<evidence type="ECO:0000256" key="4">
    <source>
        <dbReference type="ARBA" id="ARBA00022801"/>
    </source>
</evidence>
<keyword evidence="5 10" id="KW-0133">Cell shape</keyword>
<dbReference type="InterPro" id="IPR017853">
    <property type="entry name" value="GH"/>
</dbReference>
<dbReference type="InterPro" id="IPR001764">
    <property type="entry name" value="Glyco_hydro_3_N"/>
</dbReference>
<gene>
    <name evidence="10 12" type="primary">nagZ</name>
    <name evidence="12" type="ORF">NKI27_11720</name>
</gene>
<dbReference type="EMBL" id="CP100390">
    <property type="protein sequence ID" value="UZE94745.1"/>
    <property type="molecule type" value="Genomic_DNA"/>
</dbReference>
<feature type="binding site" evidence="10">
    <location>
        <begin position="183"/>
        <end position="184"/>
    </location>
    <ligand>
        <name>substrate</name>
    </ligand>
</feature>
<dbReference type="Pfam" id="PF00933">
    <property type="entry name" value="Glyco_hydro_3"/>
    <property type="match status" value="1"/>
</dbReference>
<dbReference type="EC" id="3.2.1.52" evidence="10"/>
<feature type="binding site" evidence="10">
    <location>
        <position position="87"/>
    </location>
    <ligand>
        <name>substrate</name>
    </ligand>
</feature>
<evidence type="ECO:0000256" key="8">
    <source>
        <dbReference type="ARBA" id="ARBA00023306"/>
    </source>
</evidence>
<comment type="catalytic activity">
    <reaction evidence="1 10">
        <text>Hydrolysis of terminal non-reducing N-acetyl-D-hexosamine residues in N-acetyl-beta-D-hexosaminides.</text>
        <dbReference type="EC" id="3.2.1.52"/>
    </reaction>
</comment>
<organism evidence="12 13">
    <name type="scientific">Alkalimarinus alittae</name>
    <dbReference type="NCBI Taxonomy" id="2961619"/>
    <lineage>
        <taxon>Bacteria</taxon>
        <taxon>Pseudomonadati</taxon>
        <taxon>Pseudomonadota</taxon>
        <taxon>Gammaproteobacteria</taxon>
        <taxon>Alteromonadales</taxon>
        <taxon>Alteromonadaceae</taxon>
        <taxon>Alkalimarinus</taxon>
    </lineage>
</organism>
<evidence type="ECO:0000256" key="2">
    <source>
        <dbReference type="ARBA" id="ARBA00022490"/>
    </source>
</evidence>
<dbReference type="SUPFAM" id="SSF51445">
    <property type="entry name" value="(Trans)glycosidases"/>
    <property type="match status" value="1"/>
</dbReference>
<accession>A0ABY6MY41</accession>
<feature type="domain" description="Glycoside hydrolase family 3 N-terminal" evidence="11">
    <location>
        <begin position="30"/>
        <end position="311"/>
    </location>
</feature>
<evidence type="ECO:0000313" key="13">
    <source>
        <dbReference type="Proteomes" id="UP001163739"/>
    </source>
</evidence>
<dbReference type="RefSeq" id="WP_265046239.1">
    <property type="nucleotide sequence ID" value="NZ_CP100390.1"/>
</dbReference>
<evidence type="ECO:0000313" key="12">
    <source>
        <dbReference type="EMBL" id="UZE94745.1"/>
    </source>
</evidence>
<reference evidence="12" key="1">
    <citation type="submission" date="2022-06" db="EMBL/GenBank/DDBJ databases">
        <title>Alkalimarinus sp. nov., isolated from gut of a Alitta virens.</title>
        <authorList>
            <person name="Yang A.I."/>
            <person name="Shin N.-R."/>
        </authorList>
    </citation>
    <scope>NUCLEOTIDE SEQUENCE</scope>
    <source>
        <strain evidence="12">A2M4</strain>
    </source>
</reference>
<dbReference type="PANTHER" id="PTHR30480">
    <property type="entry name" value="BETA-HEXOSAMINIDASE-RELATED"/>
    <property type="match status" value="1"/>
</dbReference>
<evidence type="ECO:0000259" key="11">
    <source>
        <dbReference type="Pfam" id="PF00933"/>
    </source>
</evidence>
<dbReference type="HAMAP" id="MF_00364">
    <property type="entry name" value="NagZ"/>
    <property type="match status" value="1"/>
</dbReference>
<feature type="binding site" evidence="10">
    <location>
        <position position="79"/>
    </location>
    <ligand>
        <name>substrate</name>
    </ligand>
</feature>
<dbReference type="InterPro" id="IPR050226">
    <property type="entry name" value="NagZ_Beta-hexosaminidase"/>
</dbReference>
<dbReference type="NCBIfam" id="NF003740">
    <property type="entry name" value="PRK05337.1"/>
    <property type="match status" value="1"/>
</dbReference>
<protein>
    <recommendedName>
        <fullName evidence="10">Beta-hexosaminidase</fullName>
        <ecNumber evidence="10">3.2.1.52</ecNumber>
    </recommendedName>
    <alternativeName>
        <fullName evidence="10">Beta-N-acetylhexosaminidase</fullName>
    </alternativeName>
    <alternativeName>
        <fullName evidence="10">N-acetyl-beta-glucosaminidase</fullName>
    </alternativeName>
</protein>
<feature type="active site" description="Proton donor/acceptor" evidence="10">
    <location>
        <position position="196"/>
    </location>
</feature>
<dbReference type="InterPro" id="IPR019800">
    <property type="entry name" value="Glyco_hydro_3_AS"/>
</dbReference>
<feature type="binding site" evidence="10">
    <location>
        <position position="153"/>
    </location>
    <ligand>
        <name>substrate</name>
    </ligand>
</feature>
<evidence type="ECO:0000256" key="5">
    <source>
        <dbReference type="ARBA" id="ARBA00022960"/>
    </source>
</evidence>
<keyword evidence="4 10" id="KW-0378">Hydrolase</keyword>
<keyword evidence="9 10" id="KW-0961">Cell wall biogenesis/degradation</keyword>
<dbReference type="GO" id="GO:0004563">
    <property type="term" value="F:beta-N-acetylhexosaminidase activity"/>
    <property type="evidence" value="ECO:0007669"/>
    <property type="project" value="UniProtKB-EC"/>
</dbReference>
<comment type="pathway">
    <text evidence="10">Cell wall biogenesis; peptidoglycan recycling.</text>
</comment>
<evidence type="ECO:0000256" key="6">
    <source>
        <dbReference type="ARBA" id="ARBA00022984"/>
    </source>
</evidence>
<dbReference type="Gene3D" id="3.20.20.300">
    <property type="entry name" value="Glycoside hydrolase, family 3, N-terminal domain"/>
    <property type="match status" value="1"/>
</dbReference>
<keyword evidence="3 10" id="KW-0132">Cell division</keyword>
<proteinExistence type="inferred from homology"/>
<feature type="active site" description="Nucleophile" evidence="10">
    <location>
        <position position="267"/>
    </location>
</feature>
<keyword evidence="6 10" id="KW-0573">Peptidoglycan synthesis</keyword>
<keyword evidence="2 10" id="KW-0963">Cytoplasm</keyword>
<comment type="function">
    <text evidence="10">Plays a role in peptidoglycan recycling by cleaving the terminal beta-1,4-linked N-acetylglucosamine (GlcNAc) from peptide-linked peptidoglycan fragments, giving rise to free GlcNAc, anhydro-N-acetylmuramic acid and anhydro-N-acetylmuramic acid-linked peptides.</text>
</comment>
<evidence type="ECO:0000256" key="9">
    <source>
        <dbReference type="ARBA" id="ARBA00023316"/>
    </source>
</evidence>
<dbReference type="PROSITE" id="PS00775">
    <property type="entry name" value="GLYCOSYL_HYDROL_F3"/>
    <property type="match status" value="1"/>
</dbReference>
<evidence type="ECO:0000256" key="3">
    <source>
        <dbReference type="ARBA" id="ARBA00022618"/>
    </source>
</evidence>
<keyword evidence="7 10" id="KW-0326">Glycosidase</keyword>
<evidence type="ECO:0000256" key="7">
    <source>
        <dbReference type="ARBA" id="ARBA00023295"/>
    </source>
</evidence>
<keyword evidence="8 10" id="KW-0131">Cell cycle</keyword>
<keyword evidence="13" id="KW-1185">Reference proteome</keyword>
<evidence type="ECO:0000256" key="1">
    <source>
        <dbReference type="ARBA" id="ARBA00001231"/>
    </source>
</evidence>
<dbReference type="PANTHER" id="PTHR30480:SF13">
    <property type="entry name" value="BETA-HEXOSAMINIDASE"/>
    <property type="match status" value="1"/>
</dbReference>
<dbReference type="InterPro" id="IPR036962">
    <property type="entry name" value="Glyco_hydro_3_N_sf"/>
</dbReference>
<comment type="subcellular location">
    <subcellularLocation>
        <location evidence="10">Cytoplasm</location>
    </subcellularLocation>
</comment>
<feature type="site" description="Important for catalytic activity" evidence="10">
    <location>
        <position position="194"/>
    </location>
</feature>
<sequence length="356" mass="38507">MQKTTLSAKLSTSEPTTHIGPLMVDVAGLVLSEEDRQLLSNPLVGGLILFTRNYSSLDQLSALIADIRACNPTILIAVDHEGGRVQRFREGFTRIPAMRVFGDLYASTPTKAIALAKECGWLFASELRAFDIDFSFAPVLDLDYGVSSVIGDRAFSGDVTVVANLASALIEGMAEAGMASTGKHFPGHGAIEADSHVALPVDNRPFCDIETRDIEPFKQLMKNGLNAVMPAHVIYSDCDESPAGFSSFWLNDILRTKLSFDGVIFSDDLTMEGASVAGSYAGRVKAALKAGCDMVLVCNNRAGALEALNYLETEGRGDINQRSKPRLTKMKGAKRFDILALQQSDRWQSAIKAITH</sequence>
<dbReference type="InterPro" id="IPR022956">
    <property type="entry name" value="Beta_hexosaminidase_bac"/>
</dbReference>
<evidence type="ECO:0000256" key="10">
    <source>
        <dbReference type="HAMAP-Rule" id="MF_00364"/>
    </source>
</evidence>
<dbReference type="Proteomes" id="UP001163739">
    <property type="component" value="Chromosome"/>
</dbReference>